<keyword evidence="2" id="KW-0808">Transferase</keyword>
<sequence length="411" mass="47407">MLSPTKNSTIMEEGLHTDEEELIRETDWILKKNKKTTKKRKAKGSPRIHTEEVVRYTGNPMRKDTANKKKTQLAPPPIMVSGVKTFSKLKSIAQQAAKKDCKYISYNNNIWKLNVVEIDTYRAITDALNKKKVQWHSYENKASKPIKAFGHTQKYCMRDFVCVKCADKYPTASCPFSKDQKAKCDNCRTDKNPQNLEVKQPAAMENKDNPRTFPQVPKNNRKKRAKNVRKEDSNINQKAKSLKSEITAKDLKKSKVKLRDFVCYHTPHPADTARRGSAVLVRNHIQHYEDAEYGNLLQVITIMIQARNKELKVAAIYCPPRNFPTREDYINLFKILVTISSLEETTMRNTYWGSRLITGRGKELYLAGKKYKSEFISSDSPTYWPSNPIKTPDLIDFFIVKEISSNYIIVE</sequence>
<keyword evidence="2" id="KW-0548">Nucleotidyltransferase</keyword>
<dbReference type="Proteomes" id="UP000036403">
    <property type="component" value="Unassembled WGS sequence"/>
</dbReference>
<comment type="caution">
    <text evidence="2">The sequence shown here is derived from an EMBL/GenBank/DDBJ whole genome shotgun (WGS) entry which is preliminary data.</text>
</comment>
<dbReference type="EMBL" id="LBMM01009908">
    <property type="protein sequence ID" value="KMQ87797.1"/>
    <property type="molecule type" value="Genomic_DNA"/>
</dbReference>
<keyword evidence="3" id="KW-1185">Reference proteome</keyword>
<dbReference type="AlphaFoldDB" id="A0A0J7KBY1"/>
<gene>
    <name evidence="2" type="ORF">RF55_12830</name>
</gene>
<protein>
    <submittedName>
        <fullName evidence="2">Rna-directed dna polymerase from mobile element jockey-like protein</fullName>
    </submittedName>
</protein>
<name>A0A0J7KBY1_LASNI</name>
<dbReference type="SUPFAM" id="SSF56219">
    <property type="entry name" value="DNase I-like"/>
    <property type="match status" value="1"/>
</dbReference>
<dbReference type="STRING" id="67767.A0A0J7KBY1"/>
<dbReference type="Gene3D" id="3.60.10.10">
    <property type="entry name" value="Endonuclease/exonuclease/phosphatase"/>
    <property type="match status" value="1"/>
</dbReference>
<dbReference type="GO" id="GO:0003964">
    <property type="term" value="F:RNA-directed DNA polymerase activity"/>
    <property type="evidence" value="ECO:0007669"/>
    <property type="project" value="UniProtKB-KW"/>
</dbReference>
<reference evidence="2 3" key="1">
    <citation type="submission" date="2015-04" db="EMBL/GenBank/DDBJ databases">
        <title>Lasius niger genome sequencing.</title>
        <authorList>
            <person name="Konorov E.A."/>
            <person name="Nikitin M.A."/>
            <person name="Kirill M.V."/>
            <person name="Chang P."/>
        </authorList>
    </citation>
    <scope>NUCLEOTIDE SEQUENCE [LARGE SCALE GENOMIC DNA]</scope>
    <source>
        <tissue evidence="2">Whole</tissue>
    </source>
</reference>
<organism evidence="2 3">
    <name type="scientific">Lasius niger</name>
    <name type="common">Black garden ant</name>
    <dbReference type="NCBI Taxonomy" id="67767"/>
    <lineage>
        <taxon>Eukaryota</taxon>
        <taxon>Metazoa</taxon>
        <taxon>Ecdysozoa</taxon>
        <taxon>Arthropoda</taxon>
        <taxon>Hexapoda</taxon>
        <taxon>Insecta</taxon>
        <taxon>Pterygota</taxon>
        <taxon>Neoptera</taxon>
        <taxon>Endopterygota</taxon>
        <taxon>Hymenoptera</taxon>
        <taxon>Apocrita</taxon>
        <taxon>Aculeata</taxon>
        <taxon>Formicoidea</taxon>
        <taxon>Formicidae</taxon>
        <taxon>Formicinae</taxon>
        <taxon>Lasius</taxon>
        <taxon>Lasius</taxon>
    </lineage>
</organism>
<evidence type="ECO:0000313" key="2">
    <source>
        <dbReference type="EMBL" id="KMQ87797.1"/>
    </source>
</evidence>
<feature type="non-terminal residue" evidence="2">
    <location>
        <position position="411"/>
    </location>
</feature>
<dbReference type="OrthoDB" id="7550275at2759"/>
<dbReference type="PaxDb" id="67767-A0A0J7KBY1"/>
<feature type="region of interest" description="Disordered" evidence="1">
    <location>
        <begin position="206"/>
        <end position="239"/>
    </location>
</feature>
<evidence type="ECO:0000313" key="3">
    <source>
        <dbReference type="Proteomes" id="UP000036403"/>
    </source>
</evidence>
<accession>A0A0J7KBY1</accession>
<keyword evidence="2" id="KW-0695">RNA-directed DNA polymerase</keyword>
<evidence type="ECO:0000256" key="1">
    <source>
        <dbReference type="SAM" id="MobiDB-lite"/>
    </source>
</evidence>
<dbReference type="InterPro" id="IPR036691">
    <property type="entry name" value="Endo/exonu/phosph_ase_sf"/>
</dbReference>
<proteinExistence type="predicted"/>